<dbReference type="CDD" id="cd02440">
    <property type="entry name" value="AdoMet_MTases"/>
    <property type="match status" value="1"/>
</dbReference>
<proteinExistence type="predicted"/>
<gene>
    <name evidence="2" type="ORF">NSK11_contig00058-0011</name>
</gene>
<sequence>MTTPLDNDQTTRWKVAGNAWVDAQDLITTVLQPFQDILVELAKDTAAQRALDVGCGTGGTTLAVAREAGARCTGVDIAEPMIDAARANTESEGLPVDFVCADAQTHPFEPATYDLVMSRFGVMFFADPVAAFTNLRRATVPGGRLGCLVWRGMDENPYFTVAERIAAPLLPNLAPRIPGAPGQFAFADRERVTEILESSGWTDIDVRPVDAVCAMPEPALIGYISRLGPVGIALLDADEATREKVIADVRTAMEPFIDGDQARFTGACWMLDARAPESA</sequence>
<comment type="caution">
    <text evidence="2">The sequence shown here is derived from an EMBL/GenBank/DDBJ whole genome shotgun (WGS) entry which is preliminary data.</text>
</comment>
<dbReference type="PANTHER" id="PTHR43591">
    <property type="entry name" value="METHYLTRANSFERASE"/>
    <property type="match status" value="1"/>
</dbReference>
<name>A0A0B8N728_9NOCA</name>
<reference evidence="3" key="1">
    <citation type="submission" date="2015-07" db="EMBL/GenBank/DDBJ databases">
        <title>Nocardia seriolae U-1 whole genome shotgun sequence.</title>
        <authorList>
            <person name="Imajoh M."/>
            <person name="Fukumoto Y."/>
            <person name="Sukeda M."/>
            <person name="Yamane J."/>
            <person name="Yamasaki K."/>
            <person name="Shimizu M."/>
            <person name="Ohnishi K."/>
            <person name="Oshima S."/>
        </authorList>
    </citation>
    <scope>NUCLEOTIDE SEQUENCE [LARGE SCALE GENOMIC DNA]</scope>
    <source>
        <strain evidence="3">U-1</strain>
    </source>
</reference>
<dbReference type="Pfam" id="PF08241">
    <property type="entry name" value="Methyltransf_11"/>
    <property type="match status" value="1"/>
</dbReference>
<reference evidence="2 3" key="2">
    <citation type="journal article" date="2016" name="Genome Announc.">
        <title>Draft Genome Sequence of Erythromycin- and Oxytetracycline-Sensitive Nocardia seriolae Strain U-1 (NBRC 110359).</title>
        <authorList>
            <person name="Imajoh M."/>
            <person name="Sukeda M."/>
            <person name="Shimizu M."/>
            <person name="Yamane J."/>
            <person name="Ohnishi K."/>
            <person name="Oshima S."/>
        </authorList>
    </citation>
    <scope>NUCLEOTIDE SEQUENCE [LARGE SCALE GENOMIC DNA]</scope>
    <source>
        <strain evidence="2 3">U-1</strain>
    </source>
</reference>
<dbReference type="RefSeq" id="WP_033088278.1">
    <property type="nucleotide sequence ID" value="NZ_AP017900.1"/>
</dbReference>
<feature type="domain" description="Methyltransferase type 11" evidence="1">
    <location>
        <begin position="51"/>
        <end position="145"/>
    </location>
</feature>
<evidence type="ECO:0000313" key="2">
    <source>
        <dbReference type="EMBL" id="GAP29517.1"/>
    </source>
</evidence>
<keyword evidence="2" id="KW-0489">Methyltransferase</keyword>
<dbReference type="InterPro" id="IPR013216">
    <property type="entry name" value="Methyltransf_11"/>
</dbReference>
<dbReference type="EMBL" id="BBYQ01000058">
    <property type="protein sequence ID" value="GAP29517.1"/>
    <property type="molecule type" value="Genomic_DNA"/>
</dbReference>
<accession>A0A0B8N728</accession>
<dbReference type="GeneID" id="93369963"/>
<dbReference type="GO" id="GO:0032259">
    <property type="term" value="P:methylation"/>
    <property type="evidence" value="ECO:0007669"/>
    <property type="project" value="UniProtKB-KW"/>
</dbReference>
<dbReference type="PANTHER" id="PTHR43591:SF24">
    <property type="entry name" value="2-METHOXY-6-POLYPRENYL-1,4-BENZOQUINOL METHYLASE, MITOCHONDRIAL"/>
    <property type="match status" value="1"/>
</dbReference>
<dbReference type="Proteomes" id="UP000037179">
    <property type="component" value="Unassembled WGS sequence"/>
</dbReference>
<protein>
    <submittedName>
        <fullName evidence="2">SAM-dependent methyltransferase</fullName>
    </submittedName>
</protein>
<organism evidence="2 3">
    <name type="scientific">Nocardia seriolae</name>
    <dbReference type="NCBI Taxonomy" id="37332"/>
    <lineage>
        <taxon>Bacteria</taxon>
        <taxon>Bacillati</taxon>
        <taxon>Actinomycetota</taxon>
        <taxon>Actinomycetes</taxon>
        <taxon>Mycobacteriales</taxon>
        <taxon>Nocardiaceae</taxon>
        <taxon>Nocardia</taxon>
    </lineage>
</organism>
<dbReference type="InterPro" id="IPR029063">
    <property type="entry name" value="SAM-dependent_MTases_sf"/>
</dbReference>
<dbReference type="AlphaFoldDB" id="A0A0B8N728"/>
<keyword evidence="3" id="KW-1185">Reference proteome</keyword>
<dbReference type="SUPFAM" id="SSF53335">
    <property type="entry name" value="S-adenosyl-L-methionine-dependent methyltransferases"/>
    <property type="match status" value="1"/>
</dbReference>
<dbReference type="GO" id="GO:0008757">
    <property type="term" value="F:S-adenosylmethionine-dependent methyltransferase activity"/>
    <property type="evidence" value="ECO:0007669"/>
    <property type="project" value="InterPro"/>
</dbReference>
<dbReference type="Gene3D" id="3.40.50.150">
    <property type="entry name" value="Vaccinia Virus protein VP39"/>
    <property type="match status" value="1"/>
</dbReference>
<evidence type="ECO:0000259" key="1">
    <source>
        <dbReference type="Pfam" id="PF08241"/>
    </source>
</evidence>
<keyword evidence="2" id="KW-0808">Transferase</keyword>
<evidence type="ECO:0000313" key="3">
    <source>
        <dbReference type="Proteomes" id="UP000037179"/>
    </source>
</evidence>